<feature type="domain" description="Reverse transcriptase" evidence="9">
    <location>
        <begin position="673"/>
        <end position="940"/>
    </location>
</feature>
<evidence type="ECO:0000256" key="2">
    <source>
        <dbReference type="ARBA" id="ARBA00008644"/>
    </source>
</evidence>
<dbReference type="InterPro" id="IPR043502">
    <property type="entry name" value="DNA/RNA_pol_sf"/>
</dbReference>
<evidence type="ECO:0000256" key="1">
    <source>
        <dbReference type="ARBA" id="ARBA00004123"/>
    </source>
</evidence>
<dbReference type="Pfam" id="PF00078">
    <property type="entry name" value="RVT_1"/>
    <property type="match status" value="1"/>
</dbReference>
<dbReference type="CDD" id="cd01650">
    <property type="entry name" value="RT_nLTR_like"/>
    <property type="match status" value="1"/>
</dbReference>
<evidence type="ECO:0000256" key="3">
    <source>
        <dbReference type="ARBA" id="ARBA00022664"/>
    </source>
</evidence>
<proteinExistence type="inferred from homology"/>
<evidence type="ECO:0000256" key="8">
    <source>
        <dbReference type="SAM" id="MobiDB-lite"/>
    </source>
</evidence>
<evidence type="ECO:0000256" key="5">
    <source>
        <dbReference type="ARBA" id="ARBA00022737"/>
    </source>
</evidence>
<dbReference type="InterPro" id="IPR003107">
    <property type="entry name" value="HAT"/>
</dbReference>
<dbReference type="FunFam" id="1.25.40.10:FF:000411">
    <property type="entry name" value="pre-mRNA-splicing factor SYF1"/>
    <property type="match status" value="1"/>
</dbReference>
<organism evidence="10 11">
    <name type="scientific">Trichogramma brassicae</name>
    <dbReference type="NCBI Taxonomy" id="86971"/>
    <lineage>
        <taxon>Eukaryota</taxon>
        <taxon>Metazoa</taxon>
        <taxon>Ecdysozoa</taxon>
        <taxon>Arthropoda</taxon>
        <taxon>Hexapoda</taxon>
        <taxon>Insecta</taxon>
        <taxon>Pterygota</taxon>
        <taxon>Neoptera</taxon>
        <taxon>Endopterygota</taxon>
        <taxon>Hymenoptera</taxon>
        <taxon>Apocrita</taxon>
        <taxon>Proctotrupomorpha</taxon>
        <taxon>Chalcidoidea</taxon>
        <taxon>Trichogrammatidae</taxon>
        <taxon>Trichogramma</taxon>
    </lineage>
</organism>
<sequence length="1528" mass="175885">MPHITFTFTRSDVNFLISHVYDRLRRLRRLRGSSKKDGARLLLPSPPSPPTNGPNNEDVTSAKSNEGDDESKGEPKKKEKSIRQIKKEKHEERLNLAREASKLESAKKALNYVSKTSLITNIAHSIVLQCARRLAIDFSTFVRQYHLQSVQFIENIYQQEYSGGNTSRRLYVIIISRLHDRFQLLDYPLMDQAELAYQSDEFVPLGSGLAAVQYLSEDVGVKFGDLVGIGLGQHRRPFLVAGDAAAIPRGFAMLQRQLEEGRAVGLDERLALLDRQNGVPDLATGPGLHRSHVGIAAVGKIKQDFPNLEVHTTYCEHNSPKFERELHHRGISYPEIFEYLPVSIFLPNPSTSIHFHAEFAKDSSHRQHWEVYADNLYSDHFPVITTLQLKFQRVSPFFSHKLNLKKTNWKTYYNRLQDFLIKNEHIFQDMDDKKLYASITQAMKIATQSHKSIDNINLKLTSLIDSNPNSHSQHTQENTISSNQQRNPTKNFKSSSSPWWNEECTSLAAERRSLAKKFLSDPTPENLKLLKINEKSTKKKFAEIKKASFQKYIESKLSKDTDMSEIWKTINKFKGKHINNNNIKDLDTLANARKFIQKYCAHTPLEPPNFQENSSRASNVTEYIDAQISLEEFTAAINSSSKNSSPGIDQVTYSMLKQAPPILIRLLLKSINNHLDKYQIPKDWKSSLVILIPKNSNNKFRPITLASCILKTTEKVLNARLLHYVEKHNILPDSQYGFRKNRSCSLALTKLVTYIYSAFNKDSHVICVSLDIKSAFDNIVPTYLLKILNEIGIPLKLKKFIYNITENRKLFFKLANGFEGPYTKNIGTPQGNVLSPTLYNLYILELSKTIESPIQLLQYADDTLVLLETDDITEGINIIEKALKKINTYFQNIHLTLSAEKTQFIIFSKTNTNINTQPTINFNDSTIKPSKVIKYLGLHLDNQLDWTAHYNSIIKKATKQLNILRALRATWWGGHPQTLLIVYKALIRSTMEYNLFLTSTTNKLTEKIQKIQNQGIRLSVGYRVSTALNVIHGETHTPYIQTRISHLANNFILKSLSSENHTIISDIRDLINSLNEKDVHKIKVQLPILKAYTNRVKFNSMVLSTQTVNGGNKMEKHNNKSEQELSITTEDVVYEEEIVRNPYSVKHWQRYIEHLTASKSLNLNVVYERALKELPGSYKLWYAYLQHRLKRLKGRRIDDPMYEQLNHIFERALVFMHKMPRIWMDYCQFMTEQDLVKRTRHIFDRALRALPLTQHHRIWPLYLTFVKKYNIPETAIRIFRRYLKLAPEEAEEYIDYLISIGKLDEAAVKLAEVVNADEFVSKHGKSKHQLWNELCDLISKNPTKIRSLNVDAIIRGGLRRYTDQAGPLWNALADYYVRSALFERARDIYEEGIQSISTVRDFAQIFDAYAQFEELSIKRKMEEVGENPTPEDDIDLELRIARLEHLMTSPQVDAGSRGRADQVVPVGGVEMESRVHPGRWSADREGLVVRVLGDDQRRRVHDLLLLSARGERLGRANLRPVDRDRGRN</sequence>
<keyword evidence="5" id="KW-0677">Repeat</keyword>
<dbReference type="SUPFAM" id="SSF56672">
    <property type="entry name" value="DNA/RNA polymerases"/>
    <property type="match status" value="1"/>
</dbReference>
<dbReference type="InterPro" id="IPR045075">
    <property type="entry name" value="Syf1-like"/>
</dbReference>
<dbReference type="GO" id="GO:0071007">
    <property type="term" value="C:U2-type catalytic step 2 spliceosome"/>
    <property type="evidence" value="ECO:0007669"/>
    <property type="project" value="TreeGrafter"/>
</dbReference>
<feature type="compositionally biased region" description="Basic residues" evidence="8">
    <location>
        <begin position="78"/>
        <end position="87"/>
    </location>
</feature>
<keyword evidence="3" id="KW-0507">mRNA processing</keyword>
<dbReference type="SMART" id="SM00386">
    <property type="entry name" value="HAT"/>
    <property type="match status" value="5"/>
</dbReference>
<dbReference type="Gene3D" id="1.25.40.10">
    <property type="entry name" value="Tetratricopeptide repeat domain"/>
    <property type="match status" value="2"/>
</dbReference>
<protein>
    <recommendedName>
        <fullName evidence="9">Reverse transcriptase domain-containing protein</fullName>
    </recommendedName>
</protein>
<dbReference type="InterPro" id="IPR055433">
    <property type="entry name" value="HAT_Syf1-like_N"/>
</dbReference>
<accession>A0A6H5J3A8</accession>
<gene>
    <name evidence="10" type="ORF">TBRA_LOCUS14468</name>
</gene>
<dbReference type="Proteomes" id="UP000479190">
    <property type="component" value="Unassembled WGS sequence"/>
</dbReference>
<dbReference type="SUPFAM" id="SSF48452">
    <property type="entry name" value="TPR-like"/>
    <property type="match status" value="2"/>
</dbReference>
<dbReference type="OrthoDB" id="10067343at2759"/>
<dbReference type="InterPro" id="IPR000477">
    <property type="entry name" value="RT_dom"/>
</dbReference>
<evidence type="ECO:0000256" key="7">
    <source>
        <dbReference type="ARBA" id="ARBA00023242"/>
    </source>
</evidence>
<evidence type="ECO:0000256" key="6">
    <source>
        <dbReference type="ARBA" id="ARBA00023187"/>
    </source>
</evidence>
<feature type="region of interest" description="Disordered" evidence="8">
    <location>
        <begin position="464"/>
        <end position="499"/>
    </location>
</feature>
<dbReference type="GO" id="GO:0071897">
    <property type="term" value="P:DNA biosynthetic process"/>
    <property type="evidence" value="ECO:0007669"/>
    <property type="project" value="UniProtKB-ARBA"/>
</dbReference>
<dbReference type="EMBL" id="CADCXV010001238">
    <property type="protein sequence ID" value="CAB0042880.1"/>
    <property type="molecule type" value="Genomic_DNA"/>
</dbReference>
<name>A0A6H5J3A8_9HYME</name>
<dbReference type="InterPro" id="IPR056350">
    <property type="entry name" value="HAT_Syf1_central"/>
</dbReference>
<dbReference type="GO" id="GO:0071014">
    <property type="term" value="C:post-mRNA release spliceosomal complex"/>
    <property type="evidence" value="ECO:0007669"/>
    <property type="project" value="TreeGrafter"/>
</dbReference>
<evidence type="ECO:0000313" key="11">
    <source>
        <dbReference type="Proteomes" id="UP000479190"/>
    </source>
</evidence>
<dbReference type="GO" id="GO:0000974">
    <property type="term" value="C:Prp19 complex"/>
    <property type="evidence" value="ECO:0007669"/>
    <property type="project" value="TreeGrafter"/>
</dbReference>
<dbReference type="InterPro" id="IPR011990">
    <property type="entry name" value="TPR-like_helical_dom_sf"/>
</dbReference>
<comment type="similarity">
    <text evidence="2">Belongs to the crooked-neck family.</text>
</comment>
<dbReference type="PANTHER" id="PTHR11246:SF5">
    <property type="entry name" value="PRE-MRNA-SPLICING FACTOR SYF1"/>
    <property type="match status" value="1"/>
</dbReference>
<dbReference type="Pfam" id="PF23233">
    <property type="entry name" value="HAT_Syf1_CNRKL1_N"/>
    <property type="match status" value="1"/>
</dbReference>
<reference evidence="10 11" key="1">
    <citation type="submission" date="2020-02" db="EMBL/GenBank/DDBJ databases">
        <authorList>
            <person name="Ferguson B K."/>
        </authorList>
    </citation>
    <scope>NUCLEOTIDE SEQUENCE [LARGE SCALE GENOMIC DNA]</scope>
</reference>
<feature type="compositionally biased region" description="Polar residues" evidence="8">
    <location>
        <begin position="53"/>
        <end position="64"/>
    </location>
</feature>
<keyword evidence="7" id="KW-0539">Nucleus</keyword>
<evidence type="ECO:0000313" key="10">
    <source>
        <dbReference type="EMBL" id="CAB0042880.1"/>
    </source>
</evidence>
<evidence type="ECO:0000256" key="4">
    <source>
        <dbReference type="ARBA" id="ARBA00022728"/>
    </source>
</evidence>
<dbReference type="FunFam" id="1.25.40.10:FF:000182">
    <property type="entry name" value="Pre-mRNA-splicing factor SYF1"/>
    <property type="match status" value="1"/>
</dbReference>
<keyword evidence="4" id="KW-0747">Spliceosome</keyword>
<dbReference type="PROSITE" id="PS50878">
    <property type="entry name" value="RT_POL"/>
    <property type="match status" value="1"/>
</dbReference>
<evidence type="ECO:0000259" key="9">
    <source>
        <dbReference type="PROSITE" id="PS50878"/>
    </source>
</evidence>
<dbReference type="Pfam" id="PF23220">
    <property type="entry name" value="HAT_Syf1_M"/>
    <property type="match status" value="1"/>
</dbReference>
<feature type="region of interest" description="Disordered" evidence="8">
    <location>
        <begin position="35"/>
        <end position="90"/>
    </location>
</feature>
<dbReference type="GO" id="GO:0000349">
    <property type="term" value="P:generation of catalytic spliceosome for first transesterification step"/>
    <property type="evidence" value="ECO:0007669"/>
    <property type="project" value="TreeGrafter"/>
</dbReference>
<keyword evidence="6" id="KW-0508">mRNA splicing</keyword>
<keyword evidence="11" id="KW-1185">Reference proteome</keyword>
<comment type="subcellular location">
    <subcellularLocation>
        <location evidence="1">Nucleus</location>
    </subcellularLocation>
</comment>
<dbReference type="PANTHER" id="PTHR11246">
    <property type="entry name" value="PRE-MRNA SPLICING FACTOR"/>
    <property type="match status" value="1"/>
</dbReference>